<dbReference type="InterPro" id="IPR007011">
    <property type="entry name" value="LEA_SMP_dom"/>
</dbReference>
<dbReference type="OrthoDB" id="5988651at2759"/>
<evidence type="ECO:0000313" key="3">
    <source>
        <dbReference type="EMBL" id="ROW14948.1"/>
    </source>
</evidence>
<protein>
    <recommendedName>
        <fullName evidence="2">SMP domain-containing protein</fullName>
    </recommendedName>
</protein>
<keyword evidence="4" id="KW-1185">Reference proteome</keyword>
<proteinExistence type="predicted"/>
<feature type="compositionally biased region" description="Gly residues" evidence="1">
    <location>
        <begin position="48"/>
        <end position="66"/>
    </location>
</feature>
<evidence type="ECO:0000259" key="2">
    <source>
        <dbReference type="Pfam" id="PF04927"/>
    </source>
</evidence>
<sequence length="66" mass="6588">MPDQNYMTKEDASRIQSAEATKGGDMGFASRAQSAGDRNANSGVVQKGSGGPQGVTGGGNGAAEKK</sequence>
<accession>A0A423XFH8</accession>
<organism evidence="3 4">
    <name type="scientific">Cytospora leucostoma</name>
    <dbReference type="NCBI Taxonomy" id="1230097"/>
    <lineage>
        <taxon>Eukaryota</taxon>
        <taxon>Fungi</taxon>
        <taxon>Dikarya</taxon>
        <taxon>Ascomycota</taxon>
        <taxon>Pezizomycotina</taxon>
        <taxon>Sordariomycetes</taxon>
        <taxon>Sordariomycetidae</taxon>
        <taxon>Diaporthales</taxon>
        <taxon>Cytosporaceae</taxon>
        <taxon>Cytospora</taxon>
    </lineage>
</organism>
<evidence type="ECO:0000256" key="1">
    <source>
        <dbReference type="SAM" id="MobiDB-lite"/>
    </source>
</evidence>
<comment type="caution">
    <text evidence="3">The sequence shown here is derived from an EMBL/GenBank/DDBJ whole genome shotgun (WGS) entry which is preliminary data.</text>
</comment>
<feature type="domain" description="SMP" evidence="2">
    <location>
        <begin position="7"/>
        <end position="41"/>
    </location>
</feature>
<dbReference type="Proteomes" id="UP000285146">
    <property type="component" value="Unassembled WGS sequence"/>
</dbReference>
<reference evidence="3 4" key="1">
    <citation type="submission" date="2015-09" db="EMBL/GenBank/DDBJ databases">
        <title>Host preference determinants of Valsa canker pathogens revealed by comparative genomics.</title>
        <authorList>
            <person name="Yin Z."/>
            <person name="Huang L."/>
        </authorList>
    </citation>
    <scope>NUCLEOTIDE SEQUENCE [LARGE SCALE GENOMIC DNA]</scope>
    <source>
        <strain evidence="3 4">SXYLt</strain>
    </source>
</reference>
<evidence type="ECO:0000313" key="4">
    <source>
        <dbReference type="Proteomes" id="UP000285146"/>
    </source>
</evidence>
<name>A0A423XFH8_9PEZI</name>
<dbReference type="AlphaFoldDB" id="A0A423XFH8"/>
<feature type="region of interest" description="Disordered" evidence="1">
    <location>
        <begin position="1"/>
        <end position="66"/>
    </location>
</feature>
<dbReference type="EMBL" id="LKEB01000011">
    <property type="protein sequence ID" value="ROW14948.1"/>
    <property type="molecule type" value="Genomic_DNA"/>
</dbReference>
<gene>
    <name evidence="3" type="ORF">VPNG_03382</name>
</gene>
<dbReference type="Pfam" id="PF04927">
    <property type="entry name" value="SMP"/>
    <property type="match status" value="1"/>
</dbReference>
<dbReference type="InParanoid" id="A0A423XFH8"/>